<feature type="compositionally biased region" description="Polar residues" evidence="1">
    <location>
        <begin position="174"/>
        <end position="183"/>
    </location>
</feature>
<reference evidence="2" key="1">
    <citation type="submission" date="2020-11" db="EMBL/GenBank/DDBJ databases">
        <authorList>
            <consortium name="DOE Joint Genome Institute"/>
            <person name="Ahrendt S."/>
            <person name="Riley R."/>
            <person name="Andreopoulos W."/>
            <person name="Labutti K."/>
            <person name="Pangilinan J."/>
            <person name="Ruiz-Duenas F.J."/>
            <person name="Barrasa J.M."/>
            <person name="Sanchez-Garcia M."/>
            <person name="Camarero S."/>
            <person name="Miyauchi S."/>
            <person name="Serrano A."/>
            <person name="Linde D."/>
            <person name="Babiker R."/>
            <person name="Drula E."/>
            <person name="Ayuso-Fernandez I."/>
            <person name="Pacheco R."/>
            <person name="Padilla G."/>
            <person name="Ferreira P."/>
            <person name="Barriuso J."/>
            <person name="Kellner H."/>
            <person name="Castanera R."/>
            <person name="Alfaro M."/>
            <person name="Ramirez L."/>
            <person name="Pisabarro A.G."/>
            <person name="Kuo A."/>
            <person name="Tritt A."/>
            <person name="Lipzen A."/>
            <person name="He G."/>
            <person name="Yan M."/>
            <person name="Ng V."/>
            <person name="Cullen D."/>
            <person name="Martin F."/>
            <person name="Rosso M.-N."/>
            <person name="Henrissat B."/>
            <person name="Hibbett D."/>
            <person name="Martinez A.T."/>
            <person name="Grigoriev I.V."/>
        </authorList>
    </citation>
    <scope>NUCLEOTIDE SEQUENCE</scope>
    <source>
        <strain evidence="2">AH 40177</strain>
    </source>
</reference>
<evidence type="ECO:0000313" key="3">
    <source>
        <dbReference type="Proteomes" id="UP000772434"/>
    </source>
</evidence>
<comment type="caution">
    <text evidence="2">The sequence shown here is derived from an EMBL/GenBank/DDBJ whole genome shotgun (WGS) entry which is preliminary data.</text>
</comment>
<evidence type="ECO:0000256" key="1">
    <source>
        <dbReference type="SAM" id="MobiDB-lite"/>
    </source>
</evidence>
<dbReference type="AlphaFoldDB" id="A0A9P5PDP1"/>
<dbReference type="Proteomes" id="UP000772434">
    <property type="component" value="Unassembled WGS sequence"/>
</dbReference>
<gene>
    <name evidence="2" type="ORF">BDP27DRAFT_1369591</name>
</gene>
<keyword evidence="3" id="KW-1185">Reference proteome</keyword>
<accession>A0A9P5PDP1</accession>
<dbReference type="OrthoDB" id="3208495at2759"/>
<protein>
    <submittedName>
        <fullName evidence="2">Uncharacterized protein</fullName>
    </submittedName>
</protein>
<name>A0A9P5PDP1_9AGAR</name>
<feature type="region of interest" description="Disordered" evidence="1">
    <location>
        <begin position="173"/>
        <end position="225"/>
    </location>
</feature>
<dbReference type="EMBL" id="JADNRY010000199">
    <property type="protein sequence ID" value="KAF9061513.1"/>
    <property type="molecule type" value="Genomic_DNA"/>
</dbReference>
<sequence>MPESLPFNVHNSMRFFDITREKWDIEILYAVIAVLPGLSELRIKYMKGFPDEDMLVSLGPEFFTRLSRLTLFHLYHPIKDYNYNLRTVGKDITEEEWEDVNEFIADPVPEYSSPPEPPVPEKIVLKPSRTGQLRYLPATLRDNLPSLSRAMPTTFQVEQNDEDKEAVIPVASPAMSTSPSSLPDPQAPPVTYVSTKPDEYGIQRDCGSGPGRQPSPTRWKKLKRQ</sequence>
<proteinExistence type="predicted"/>
<evidence type="ECO:0000313" key="2">
    <source>
        <dbReference type="EMBL" id="KAF9061513.1"/>
    </source>
</evidence>
<organism evidence="2 3">
    <name type="scientific">Rhodocollybia butyracea</name>
    <dbReference type="NCBI Taxonomy" id="206335"/>
    <lineage>
        <taxon>Eukaryota</taxon>
        <taxon>Fungi</taxon>
        <taxon>Dikarya</taxon>
        <taxon>Basidiomycota</taxon>
        <taxon>Agaricomycotina</taxon>
        <taxon>Agaricomycetes</taxon>
        <taxon>Agaricomycetidae</taxon>
        <taxon>Agaricales</taxon>
        <taxon>Marasmiineae</taxon>
        <taxon>Omphalotaceae</taxon>
        <taxon>Rhodocollybia</taxon>
    </lineage>
</organism>